<reference evidence="1 2" key="1">
    <citation type="journal article" date="2017" name="Genome Biol.">
        <title>New reference genome sequences of hot pepper reveal the massive evolution of plant disease-resistance genes by retroduplication.</title>
        <authorList>
            <person name="Kim S."/>
            <person name="Park J."/>
            <person name="Yeom S.I."/>
            <person name="Kim Y.M."/>
            <person name="Seo E."/>
            <person name="Kim K.T."/>
            <person name="Kim M.S."/>
            <person name="Lee J.M."/>
            <person name="Cheong K."/>
            <person name="Shin H.S."/>
            <person name="Kim S.B."/>
            <person name="Han K."/>
            <person name="Lee J."/>
            <person name="Park M."/>
            <person name="Lee H.A."/>
            <person name="Lee H.Y."/>
            <person name="Lee Y."/>
            <person name="Oh S."/>
            <person name="Lee J.H."/>
            <person name="Choi E."/>
            <person name="Choi E."/>
            <person name="Lee S.E."/>
            <person name="Jeon J."/>
            <person name="Kim H."/>
            <person name="Choi G."/>
            <person name="Song H."/>
            <person name="Lee J."/>
            <person name="Lee S.C."/>
            <person name="Kwon J.K."/>
            <person name="Lee H.Y."/>
            <person name="Koo N."/>
            <person name="Hong Y."/>
            <person name="Kim R.W."/>
            <person name="Kang W.H."/>
            <person name="Huh J.H."/>
            <person name="Kang B.C."/>
            <person name="Yang T.J."/>
            <person name="Lee Y.H."/>
            <person name="Bennetzen J.L."/>
            <person name="Choi D."/>
        </authorList>
    </citation>
    <scope>NUCLEOTIDE SEQUENCE [LARGE SCALE GENOMIC DNA]</scope>
    <source>
        <strain evidence="2">cv. PBC81</strain>
    </source>
</reference>
<dbReference type="Proteomes" id="UP000224567">
    <property type="component" value="Unassembled WGS sequence"/>
</dbReference>
<name>A0A2G2UYL7_CAPBA</name>
<dbReference type="PANTHER" id="PTHR33047:SF42">
    <property type="entry name" value="PROTEIN TAR1"/>
    <property type="match status" value="1"/>
</dbReference>
<dbReference type="PANTHER" id="PTHR33047">
    <property type="entry name" value="PROTEIN TAR1"/>
    <property type="match status" value="1"/>
</dbReference>
<dbReference type="OrthoDB" id="2278877at2759"/>
<evidence type="ECO:0000313" key="1">
    <source>
        <dbReference type="EMBL" id="PHT25803.1"/>
    </source>
</evidence>
<evidence type="ECO:0000313" key="2">
    <source>
        <dbReference type="Proteomes" id="UP000224567"/>
    </source>
</evidence>
<accession>A0A2G2UYL7</accession>
<sequence>MRVLANSGEVSSQHLVGFFKDECMNLLWRRAAGWLDWMGRDEPERQRAESQWILATRPLCHLQYPIAYLSCLQRILPATRWKLYFKAAAATLPPRWLSQRQVPLGADASTAVPLTADGFGTGTPVPSPQSQSFSRTNGSILPTFLAYIVPSTRGCSPWRPNAVMSMTGCGRHSVLRIFKGRWERTRHHATCGALPAAGPYLRLSQFQGILTRFPFGARAKCAICRAFPDPYDRPTHVQVPFTWNLSPLRRSKFSFEYFLLPPRSAPTAAPPGLAPKVLQRPPCPPTHRGLALAPTAGVGRSLKRHPFSRQVDSAVELLHAP</sequence>
<protein>
    <submittedName>
        <fullName evidence="1">Uncharacterized protein</fullName>
    </submittedName>
</protein>
<dbReference type="AlphaFoldDB" id="A0A2G2UYL7"/>
<comment type="caution">
    <text evidence="1">The sequence shown here is derived from an EMBL/GenBank/DDBJ whole genome shotgun (WGS) entry which is preliminary data.</text>
</comment>
<organism evidence="1 2">
    <name type="scientific">Capsicum baccatum</name>
    <name type="common">Peruvian pepper</name>
    <dbReference type="NCBI Taxonomy" id="33114"/>
    <lineage>
        <taxon>Eukaryota</taxon>
        <taxon>Viridiplantae</taxon>
        <taxon>Streptophyta</taxon>
        <taxon>Embryophyta</taxon>
        <taxon>Tracheophyta</taxon>
        <taxon>Spermatophyta</taxon>
        <taxon>Magnoliopsida</taxon>
        <taxon>eudicotyledons</taxon>
        <taxon>Gunneridae</taxon>
        <taxon>Pentapetalae</taxon>
        <taxon>asterids</taxon>
        <taxon>lamiids</taxon>
        <taxon>Solanales</taxon>
        <taxon>Solanaceae</taxon>
        <taxon>Solanoideae</taxon>
        <taxon>Capsiceae</taxon>
        <taxon>Capsicum</taxon>
    </lineage>
</organism>
<keyword evidence="2" id="KW-1185">Reference proteome</keyword>
<reference evidence="2" key="2">
    <citation type="journal article" date="2017" name="J. Anim. Genet.">
        <title>Multiple reference genome sequences of hot pepper reveal the massive evolution of plant disease resistance genes by retroduplication.</title>
        <authorList>
            <person name="Kim S."/>
            <person name="Park J."/>
            <person name="Yeom S.-I."/>
            <person name="Kim Y.-M."/>
            <person name="Seo E."/>
            <person name="Kim K.-T."/>
            <person name="Kim M.-S."/>
            <person name="Lee J.M."/>
            <person name="Cheong K."/>
            <person name="Shin H.-S."/>
            <person name="Kim S.-B."/>
            <person name="Han K."/>
            <person name="Lee J."/>
            <person name="Park M."/>
            <person name="Lee H.-A."/>
            <person name="Lee H.-Y."/>
            <person name="Lee Y."/>
            <person name="Oh S."/>
            <person name="Lee J.H."/>
            <person name="Choi E."/>
            <person name="Choi E."/>
            <person name="Lee S.E."/>
            <person name="Jeon J."/>
            <person name="Kim H."/>
            <person name="Choi G."/>
            <person name="Song H."/>
            <person name="Lee J."/>
            <person name="Lee S.-C."/>
            <person name="Kwon J.-K."/>
            <person name="Lee H.-Y."/>
            <person name="Koo N."/>
            <person name="Hong Y."/>
            <person name="Kim R.W."/>
            <person name="Kang W.-H."/>
            <person name="Huh J.H."/>
            <person name="Kang B.-C."/>
            <person name="Yang T.-J."/>
            <person name="Lee Y.-H."/>
            <person name="Bennetzen J.L."/>
            <person name="Choi D."/>
        </authorList>
    </citation>
    <scope>NUCLEOTIDE SEQUENCE [LARGE SCALE GENOMIC DNA]</scope>
    <source>
        <strain evidence="2">cv. PBC81</strain>
    </source>
</reference>
<dbReference type="EMBL" id="MLFT02001289">
    <property type="protein sequence ID" value="PHT25803.1"/>
    <property type="molecule type" value="Genomic_DNA"/>
</dbReference>
<proteinExistence type="predicted"/>
<gene>
    <name evidence="1" type="ORF">CQW23_34577</name>
</gene>
<dbReference type="InterPro" id="IPR052997">
    <property type="entry name" value="RRT15-like"/>
</dbReference>